<dbReference type="AlphaFoldDB" id="A0AA88UQI8"/>
<proteinExistence type="predicted"/>
<comment type="caution">
    <text evidence="3">The sequence shown here is derived from an EMBL/GenBank/DDBJ whole genome shotgun (WGS) entry which is preliminary data.</text>
</comment>
<evidence type="ECO:0000313" key="4">
    <source>
        <dbReference type="Proteomes" id="UP001187471"/>
    </source>
</evidence>
<evidence type="ECO:0000256" key="1">
    <source>
        <dbReference type="SAM" id="Coils"/>
    </source>
</evidence>
<dbReference type="EMBL" id="JAVXUO010001274">
    <property type="protein sequence ID" value="KAK2984032.1"/>
    <property type="molecule type" value="Genomic_DNA"/>
</dbReference>
<keyword evidence="4" id="KW-1185">Reference proteome</keyword>
<name>A0AA88UQI8_9ASTE</name>
<evidence type="ECO:0000313" key="3">
    <source>
        <dbReference type="EMBL" id="KAK2984032.1"/>
    </source>
</evidence>
<organism evidence="3 4">
    <name type="scientific">Escallonia rubra</name>
    <dbReference type="NCBI Taxonomy" id="112253"/>
    <lineage>
        <taxon>Eukaryota</taxon>
        <taxon>Viridiplantae</taxon>
        <taxon>Streptophyta</taxon>
        <taxon>Embryophyta</taxon>
        <taxon>Tracheophyta</taxon>
        <taxon>Spermatophyta</taxon>
        <taxon>Magnoliopsida</taxon>
        <taxon>eudicotyledons</taxon>
        <taxon>Gunneridae</taxon>
        <taxon>Pentapetalae</taxon>
        <taxon>asterids</taxon>
        <taxon>campanulids</taxon>
        <taxon>Escalloniales</taxon>
        <taxon>Escalloniaceae</taxon>
        <taxon>Escallonia</taxon>
    </lineage>
</organism>
<dbReference type="Proteomes" id="UP001187471">
    <property type="component" value="Unassembled WGS sequence"/>
</dbReference>
<sequence>EVYKLGFADFSFGRWRFLIKRQSHPLSRRKLEEGRSRLKGSKTPRTDKSLFVSAGVAYSRRPMSYRCYARLKSRSSSSRPVAAFMNILTADKYCDDAIPRSELLLQVLVRATIDRYKKACDSSSTVSISEANIQFYQQESAKLRRQIREIQNSNRNILGEAIDSLPFKDLKGLESRLEKALSRIRLKKNELLFADIEHMQKRDTTFCRSLSYSMLTCTYEQRSLSLSLNTHTHTHTHTHTLNKSHESSVKSSLVQQIAENERAQQQMNLMPGLEYQNQNMTSLPCDVRNFLPVLSP</sequence>
<feature type="coiled-coil region" evidence="1">
    <location>
        <begin position="126"/>
        <end position="190"/>
    </location>
</feature>
<dbReference type="PROSITE" id="PS51297">
    <property type="entry name" value="K_BOX"/>
    <property type="match status" value="1"/>
</dbReference>
<reference evidence="3" key="1">
    <citation type="submission" date="2022-12" db="EMBL/GenBank/DDBJ databases">
        <title>Draft genome assemblies for two species of Escallonia (Escalloniales).</title>
        <authorList>
            <person name="Chanderbali A."/>
            <person name="Dervinis C."/>
            <person name="Anghel I."/>
            <person name="Soltis D."/>
            <person name="Soltis P."/>
            <person name="Zapata F."/>
        </authorList>
    </citation>
    <scope>NUCLEOTIDE SEQUENCE</scope>
    <source>
        <strain evidence="3">UCBG92.1500</strain>
        <tissue evidence="3">Leaf</tissue>
    </source>
</reference>
<gene>
    <name evidence="3" type="ORF">RJ640_001193</name>
</gene>
<dbReference type="InterPro" id="IPR002487">
    <property type="entry name" value="TF_Kbox"/>
</dbReference>
<keyword evidence="1" id="KW-0175">Coiled coil</keyword>
<protein>
    <recommendedName>
        <fullName evidence="2">K-box domain-containing protein</fullName>
    </recommendedName>
</protein>
<feature type="domain" description="K-box" evidence="2">
    <location>
        <begin position="133"/>
        <end position="218"/>
    </location>
</feature>
<accession>A0AA88UQI8</accession>
<feature type="non-terminal residue" evidence="3">
    <location>
        <position position="296"/>
    </location>
</feature>
<dbReference type="GO" id="GO:0005634">
    <property type="term" value="C:nucleus"/>
    <property type="evidence" value="ECO:0007669"/>
    <property type="project" value="InterPro"/>
</dbReference>
<dbReference type="Pfam" id="PF01486">
    <property type="entry name" value="K-box"/>
    <property type="match status" value="1"/>
</dbReference>
<dbReference type="GO" id="GO:0003700">
    <property type="term" value="F:DNA-binding transcription factor activity"/>
    <property type="evidence" value="ECO:0007669"/>
    <property type="project" value="InterPro"/>
</dbReference>
<evidence type="ECO:0000259" key="2">
    <source>
        <dbReference type="PROSITE" id="PS51297"/>
    </source>
</evidence>